<dbReference type="CDD" id="cd02947">
    <property type="entry name" value="TRX_family"/>
    <property type="match status" value="1"/>
</dbReference>
<proteinExistence type="inferred from homology"/>
<dbReference type="EMBL" id="CP000390">
    <property type="protein sequence ID" value="ABG63649.1"/>
    <property type="molecule type" value="Genomic_DNA"/>
</dbReference>
<dbReference type="PANTHER" id="PTHR45663:SF11">
    <property type="entry name" value="GEO12009P1"/>
    <property type="match status" value="1"/>
</dbReference>
<keyword evidence="2" id="KW-0813">Transport</keyword>
<feature type="domain" description="Thioredoxin" evidence="8">
    <location>
        <begin position="29"/>
        <end position="144"/>
    </location>
</feature>
<comment type="similarity">
    <text evidence="1">Belongs to the thioredoxin family.</text>
</comment>
<dbReference type="GO" id="GO:0046872">
    <property type="term" value="F:metal ion binding"/>
    <property type="evidence" value="ECO:0007669"/>
    <property type="project" value="UniProtKB-KW"/>
</dbReference>
<dbReference type="NCBIfam" id="TIGR01068">
    <property type="entry name" value="thioredoxin"/>
    <property type="match status" value="1"/>
</dbReference>
<evidence type="ECO:0000259" key="8">
    <source>
        <dbReference type="PROSITE" id="PS51352"/>
    </source>
</evidence>
<dbReference type="SUPFAM" id="SSF52833">
    <property type="entry name" value="Thioredoxin-like"/>
    <property type="match status" value="1"/>
</dbReference>
<reference evidence="9" key="1">
    <citation type="submission" date="2006-06" db="EMBL/GenBank/DDBJ databases">
        <title>Complete sequence of chromosome of Chelativorans sp. BNC1.</title>
        <authorList>
            <consortium name="US DOE Joint Genome Institute"/>
            <person name="Copeland A."/>
            <person name="Lucas S."/>
            <person name="Lapidus A."/>
            <person name="Barry K."/>
            <person name="Detter J.C."/>
            <person name="Glavina del Rio T."/>
            <person name="Hammon N."/>
            <person name="Israni S."/>
            <person name="Dalin E."/>
            <person name="Tice H."/>
            <person name="Pitluck S."/>
            <person name="Chertkov O."/>
            <person name="Brettin T."/>
            <person name="Bruce D."/>
            <person name="Han C."/>
            <person name="Tapia R."/>
            <person name="Gilna P."/>
            <person name="Schmutz J."/>
            <person name="Larimer F."/>
            <person name="Land M."/>
            <person name="Hauser L."/>
            <person name="Kyrpides N."/>
            <person name="Mikhailova N."/>
            <person name="Richardson P."/>
        </authorList>
    </citation>
    <scope>NUCLEOTIDE SEQUENCE</scope>
    <source>
        <strain evidence="9">BNC1</strain>
    </source>
</reference>
<organism evidence="9">
    <name type="scientific">Chelativorans sp. (strain BNC1)</name>
    <dbReference type="NCBI Taxonomy" id="266779"/>
    <lineage>
        <taxon>Bacteria</taxon>
        <taxon>Pseudomonadati</taxon>
        <taxon>Pseudomonadota</taxon>
        <taxon>Alphaproteobacteria</taxon>
        <taxon>Hyphomicrobiales</taxon>
        <taxon>Phyllobacteriaceae</taxon>
        <taxon>Chelativorans</taxon>
    </lineage>
</organism>
<keyword evidence="4" id="KW-0249">Electron transport</keyword>
<evidence type="ECO:0000256" key="4">
    <source>
        <dbReference type="ARBA" id="ARBA00022982"/>
    </source>
</evidence>
<dbReference type="PANTHER" id="PTHR45663">
    <property type="entry name" value="GEO12009P1"/>
    <property type="match status" value="1"/>
</dbReference>
<keyword evidence="6" id="KW-0676">Redox-active center</keyword>
<dbReference type="InterPro" id="IPR049299">
    <property type="entry name" value="Thio2_N"/>
</dbReference>
<evidence type="ECO:0000256" key="3">
    <source>
        <dbReference type="ARBA" id="ARBA00022723"/>
    </source>
</evidence>
<dbReference type="GO" id="GO:0045454">
    <property type="term" value="P:cell redox homeostasis"/>
    <property type="evidence" value="ECO:0007669"/>
    <property type="project" value="TreeGrafter"/>
</dbReference>
<dbReference type="InterPro" id="IPR017937">
    <property type="entry name" value="Thioredoxin_CS"/>
</dbReference>
<dbReference type="InterPro" id="IPR036249">
    <property type="entry name" value="Thioredoxin-like_sf"/>
</dbReference>
<accession>Q11G26</accession>
<dbReference type="AlphaFoldDB" id="Q11G26"/>
<dbReference type="eggNOG" id="COG3118">
    <property type="taxonomic scope" value="Bacteria"/>
</dbReference>
<evidence type="ECO:0000256" key="1">
    <source>
        <dbReference type="ARBA" id="ARBA00008987"/>
    </source>
</evidence>
<gene>
    <name evidence="9" type="ordered locus">Meso_2259</name>
</gene>
<dbReference type="GO" id="GO:0005829">
    <property type="term" value="C:cytosol"/>
    <property type="evidence" value="ECO:0007669"/>
    <property type="project" value="TreeGrafter"/>
</dbReference>
<dbReference type="InterPro" id="IPR013766">
    <property type="entry name" value="Thioredoxin_domain"/>
</dbReference>
<dbReference type="OrthoDB" id="9790390at2"/>
<dbReference type="HOGENOM" id="CLU_090389_10_0_5"/>
<dbReference type="PROSITE" id="PS51352">
    <property type="entry name" value="THIOREDOXIN_2"/>
    <property type="match status" value="1"/>
</dbReference>
<evidence type="ECO:0000256" key="7">
    <source>
        <dbReference type="NCBIfam" id="TIGR01068"/>
    </source>
</evidence>
<dbReference type="Pfam" id="PF21352">
    <property type="entry name" value="Zn_ribbon_Thio2"/>
    <property type="match status" value="1"/>
</dbReference>
<evidence type="ECO:0000256" key="6">
    <source>
        <dbReference type="ARBA" id="ARBA00023284"/>
    </source>
</evidence>
<dbReference type="NCBIfam" id="NF008229">
    <property type="entry name" value="PRK10996.1"/>
    <property type="match status" value="1"/>
</dbReference>
<keyword evidence="5" id="KW-1015">Disulfide bond</keyword>
<dbReference type="PRINTS" id="PR00421">
    <property type="entry name" value="THIOREDOXIN"/>
</dbReference>
<dbReference type="Pfam" id="PF00085">
    <property type="entry name" value="Thioredoxin"/>
    <property type="match status" value="1"/>
</dbReference>
<keyword evidence="3" id="KW-0479">Metal-binding</keyword>
<sequence length="148" mass="15873">MNETHVVCSKCSGVNRLPPARSALAGKCGKCGARLFSGHPEDVDADILERQIARSTVPVLVDVWAPWCGPCRMMAPAFEAAARELEPRLRLVKLNSDVEQSAAARLGIRGIPTMILFHGGREIARTSGAMTAAQIVQWARGRLPAAST</sequence>
<dbReference type="PROSITE" id="PS00194">
    <property type="entry name" value="THIOREDOXIN_1"/>
    <property type="match status" value="1"/>
</dbReference>
<evidence type="ECO:0000256" key="2">
    <source>
        <dbReference type="ARBA" id="ARBA00022448"/>
    </source>
</evidence>
<protein>
    <recommendedName>
        <fullName evidence="7">Thioredoxin</fullName>
    </recommendedName>
</protein>
<evidence type="ECO:0000256" key="5">
    <source>
        <dbReference type="ARBA" id="ARBA00023157"/>
    </source>
</evidence>
<dbReference type="KEGG" id="mes:Meso_2259"/>
<dbReference type="Gene3D" id="3.40.30.10">
    <property type="entry name" value="Glutaredoxin"/>
    <property type="match status" value="1"/>
</dbReference>
<name>Q11G26_CHESB</name>
<dbReference type="InterPro" id="IPR005746">
    <property type="entry name" value="Thioredoxin"/>
</dbReference>
<dbReference type="STRING" id="266779.Meso_2259"/>
<dbReference type="Gene3D" id="2.30.30.380">
    <property type="entry name" value="Zn-finger domain of Sec23/24"/>
    <property type="match status" value="1"/>
</dbReference>
<evidence type="ECO:0000313" key="9">
    <source>
        <dbReference type="EMBL" id="ABG63649.1"/>
    </source>
</evidence>
<dbReference type="GO" id="GO:0015035">
    <property type="term" value="F:protein-disulfide reductase activity"/>
    <property type="evidence" value="ECO:0007669"/>
    <property type="project" value="UniProtKB-UniRule"/>
</dbReference>